<dbReference type="SUPFAM" id="SSF51556">
    <property type="entry name" value="Metallo-dependent hydrolases"/>
    <property type="match status" value="1"/>
</dbReference>
<dbReference type="Proteomes" id="UP000464186">
    <property type="component" value="Plasmid unnamed2"/>
</dbReference>
<dbReference type="SUPFAM" id="SSF51338">
    <property type="entry name" value="Composite domain of metallo-dependent hydrolases"/>
    <property type="match status" value="1"/>
</dbReference>
<organism evidence="2 3">
    <name type="scientific">Pseudarthrobacter psychrotolerans</name>
    <dbReference type="NCBI Taxonomy" id="2697569"/>
    <lineage>
        <taxon>Bacteria</taxon>
        <taxon>Bacillati</taxon>
        <taxon>Actinomycetota</taxon>
        <taxon>Actinomycetes</taxon>
        <taxon>Micrococcales</taxon>
        <taxon>Micrococcaceae</taxon>
        <taxon>Pseudarthrobacter</taxon>
    </lineage>
</organism>
<dbReference type="Gene3D" id="3.20.20.140">
    <property type="entry name" value="Metal-dependent hydrolases"/>
    <property type="match status" value="1"/>
</dbReference>
<dbReference type="CDD" id="cd01300">
    <property type="entry name" value="YtcJ_like"/>
    <property type="match status" value="1"/>
</dbReference>
<dbReference type="Gene3D" id="3.10.310.70">
    <property type="match status" value="1"/>
</dbReference>
<keyword evidence="2" id="KW-0614">Plasmid</keyword>
<evidence type="ECO:0000259" key="1">
    <source>
        <dbReference type="Pfam" id="PF07969"/>
    </source>
</evidence>
<keyword evidence="2" id="KW-0378">Hydrolase</keyword>
<protein>
    <submittedName>
        <fullName evidence="2">Amidohydrolase family protein</fullName>
    </submittedName>
</protein>
<dbReference type="EMBL" id="CP047900">
    <property type="protein sequence ID" value="QHK22673.1"/>
    <property type="molecule type" value="Genomic_DNA"/>
</dbReference>
<dbReference type="AlphaFoldDB" id="A0A6P1NUB1"/>
<dbReference type="KEGG" id="psey:GU243_23855"/>
<dbReference type="InterPro" id="IPR033932">
    <property type="entry name" value="YtcJ-like"/>
</dbReference>
<dbReference type="PANTHER" id="PTHR22642:SF20">
    <property type="entry name" value="AMIDOHYDROLASE 3 DOMAIN-CONTAINING PROTEIN"/>
    <property type="match status" value="1"/>
</dbReference>
<dbReference type="GO" id="GO:0016810">
    <property type="term" value="F:hydrolase activity, acting on carbon-nitrogen (but not peptide) bonds"/>
    <property type="evidence" value="ECO:0007669"/>
    <property type="project" value="InterPro"/>
</dbReference>
<reference evidence="2 3" key="1">
    <citation type="submission" date="2020-01" db="EMBL/GenBank/DDBJ databases">
        <title>Pseudarthrobacter psychrotolerans sp. nov., isolated from antarctic soil.</title>
        <authorList>
            <person name="Shin Y."/>
            <person name="Park W."/>
        </authorList>
    </citation>
    <scope>NUCLEOTIDE SEQUENCE [LARGE SCALE GENOMIC DNA]</scope>
    <source>
        <strain evidence="2 3">YJ56</strain>
        <plasmid evidence="2 3">unnamed2</plasmid>
    </source>
</reference>
<keyword evidence="3" id="KW-1185">Reference proteome</keyword>
<dbReference type="Pfam" id="PF07969">
    <property type="entry name" value="Amidohydro_3"/>
    <property type="match status" value="1"/>
</dbReference>
<dbReference type="PANTHER" id="PTHR22642">
    <property type="entry name" value="IMIDAZOLONEPROPIONASE"/>
    <property type="match status" value="1"/>
</dbReference>
<gene>
    <name evidence="2" type="ORF">GU243_23855</name>
</gene>
<evidence type="ECO:0000313" key="3">
    <source>
        <dbReference type="Proteomes" id="UP000464186"/>
    </source>
</evidence>
<geneLocation type="plasmid" evidence="2 3">
    <name>unnamed2</name>
</geneLocation>
<dbReference type="Gene3D" id="2.30.40.10">
    <property type="entry name" value="Urease, subunit C, domain 1"/>
    <property type="match status" value="1"/>
</dbReference>
<dbReference type="InterPro" id="IPR013108">
    <property type="entry name" value="Amidohydro_3"/>
</dbReference>
<dbReference type="InterPro" id="IPR032466">
    <property type="entry name" value="Metal_Hydrolase"/>
</dbReference>
<sequence>MAPTLYMNARVFTADQPAWAEALIVEGDKIAYVGDGATARRLAGDDCVEEDLDGALVLPGFVDGHAHIVATGEAAGQADLWGAQDLAEIQRRLSRWASAHPEAPRVRAQGWLHGTVPGDGPTRHMLDEVIADRPVYVQAYDYHSIWLNTAALAEIGINSHTVAPRGGSIARGESGEPTGYIDETAMQQLVWPALDGAASDAERDRHLEAALAGYRAVGVTAAIDMGLDEGDLAAMVRAEEAGTLTARIAAHWRIHRSEDPAENLAQVARAAELAARHDSPWLRVVGIKVLVDGTVDGCTATLGRAYADGSLPGPIWDLPALAPVVAAADAAGLQVAMHAIGDEAVRIAIAAVEHAVRTNGPAQRRHRIEHLEVVEQADIVRLAALGIVASMQPVHADPAIQGNWRAMLGDERIDRGFPWPEITDAGAALAFGTDSPTSPFAPLPNMFVAATRRSAFDPSLPPNIARYALPLEEAVVHATRDAAWSCRAEDRFGRLSAGLFADFIVLDRDVFRTQAEELLEAKVVRTVVAGRDVLAMEGAVHR</sequence>
<feature type="domain" description="Amidohydrolase 3" evidence="1">
    <location>
        <begin position="50"/>
        <end position="531"/>
    </location>
</feature>
<accession>A0A6P1NUB1</accession>
<name>A0A6P1NUB1_9MICC</name>
<evidence type="ECO:0000313" key="2">
    <source>
        <dbReference type="EMBL" id="QHK22673.1"/>
    </source>
</evidence>
<dbReference type="InterPro" id="IPR011059">
    <property type="entry name" value="Metal-dep_hydrolase_composite"/>
</dbReference>
<proteinExistence type="predicted"/>